<dbReference type="Proteomes" id="UP000019460">
    <property type="component" value="Unassembled WGS sequence"/>
</dbReference>
<sequence>MAVDRVAVRMEPTWMPAVPRPSDPSWTDRQETMGTVPRMRRRGNA</sequence>
<accession>W9V227</accession>
<name>W9V227_9GAMM</name>
<evidence type="ECO:0000313" key="2">
    <source>
        <dbReference type="EMBL" id="EXJ13548.1"/>
    </source>
</evidence>
<evidence type="ECO:0000256" key="1">
    <source>
        <dbReference type="SAM" id="MobiDB-lite"/>
    </source>
</evidence>
<protein>
    <submittedName>
        <fullName evidence="2">Uncharacterized protein</fullName>
    </submittedName>
</protein>
<dbReference type="EMBL" id="AONC01000066">
    <property type="protein sequence ID" value="EXJ13548.1"/>
    <property type="molecule type" value="Genomic_DNA"/>
</dbReference>
<comment type="caution">
    <text evidence="2">The sequence shown here is derived from an EMBL/GenBank/DDBJ whole genome shotgun (WGS) entry which is preliminary data.</text>
</comment>
<gene>
    <name evidence="2" type="ORF">D779_3642</name>
</gene>
<proteinExistence type="predicted"/>
<organism evidence="2 3">
    <name type="scientific">Imhoffiella purpurea</name>
    <dbReference type="NCBI Taxonomy" id="1249627"/>
    <lineage>
        <taxon>Bacteria</taxon>
        <taxon>Pseudomonadati</taxon>
        <taxon>Pseudomonadota</taxon>
        <taxon>Gammaproteobacteria</taxon>
        <taxon>Chromatiales</taxon>
        <taxon>Chromatiaceae</taxon>
        <taxon>Imhoffiella</taxon>
    </lineage>
</organism>
<evidence type="ECO:0000313" key="3">
    <source>
        <dbReference type="Proteomes" id="UP000019460"/>
    </source>
</evidence>
<reference evidence="2 3" key="1">
    <citation type="submission" date="2012-11" db="EMBL/GenBank/DDBJ databases">
        <title>Genome assembly of Thiorhodococcus sp. AK35.</title>
        <authorList>
            <person name="Nupur N."/>
            <person name="Khatri I."/>
            <person name="Subramanian S."/>
            <person name="Pinnaka A."/>
        </authorList>
    </citation>
    <scope>NUCLEOTIDE SEQUENCE [LARGE SCALE GENOMIC DNA]</scope>
    <source>
        <strain evidence="2 3">AK35</strain>
    </source>
</reference>
<dbReference type="AlphaFoldDB" id="W9V227"/>
<keyword evidence="3" id="KW-1185">Reference proteome</keyword>
<feature type="region of interest" description="Disordered" evidence="1">
    <location>
        <begin position="14"/>
        <end position="45"/>
    </location>
</feature>